<evidence type="ECO:0000313" key="4">
    <source>
        <dbReference type="Proteomes" id="UP000256269"/>
    </source>
</evidence>
<name>A0A3E0HJ66_9PSEU</name>
<gene>
    <name evidence="3" type="ORF">BCF44_107379</name>
</gene>
<dbReference type="PANTHER" id="PTHR48081:SF8">
    <property type="entry name" value="ALPHA_BETA HYDROLASE FOLD-3 DOMAIN-CONTAINING PROTEIN-RELATED"/>
    <property type="match status" value="1"/>
</dbReference>
<dbReference type="RefSeq" id="WP_116176476.1">
    <property type="nucleotide sequence ID" value="NZ_CP144375.1"/>
</dbReference>
<dbReference type="PANTHER" id="PTHR48081">
    <property type="entry name" value="AB HYDROLASE SUPERFAMILY PROTEIN C4A8.06C"/>
    <property type="match status" value="1"/>
</dbReference>
<evidence type="ECO:0000256" key="1">
    <source>
        <dbReference type="ARBA" id="ARBA00022801"/>
    </source>
</evidence>
<keyword evidence="1" id="KW-0378">Hydrolase</keyword>
<sequence length="346" mass="36836">MTLLSVLGGLTVAATVAATARGIAARRRALAPVAPRLRHPLLYLPLSVTNTTALAIARRRNLPGGTLRPGVRCDTHTVPVPASGAPVTVLSYQTPDRSTPSAALLWIHGGGTIIGAADMAHGWCSRVAAELGILVISVDYRLAPENPYPAGLDDCYHALRWLHDHAEDLGVHPDRIAVGGESAGGGLAATLAQRATDTGVPVAFQALVYPMLDDRTVLRPTPSIPFLPPWTYKSNRFGWTCYLGRPPAYADDRPYIAAARRSNLTGLPAAWIGVGDLDLFHTEDIDYAHRLNQAGVACELVEVPGMYHSADLLRGNAASMIGFRASLINALKTALVQPHRGDLPVN</sequence>
<dbReference type="Proteomes" id="UP000256269">
    <property type="component" value="Unassembled WGS sequence"/>
</dbReference>
<protein>
    <submittedName>
        <fullName evidence="3">Acetyl esterase/lipase</fullName>
    </submittedName>
</protein>
<comment type="caution">
    <text evidence="3">The sequence shown here is derived from an EMBL/GenBank/DDBJ whole genome shotgun (WGS) entry which is preliminary data.</text>
</comment>
<feature type="domain" description="Alpha/beta hydrolase fold-3" evidence="2">
    <location>
        <begin position="104"/>
        <end position="309"/>
    </location>
</feature>
<dbReference type="InterPro" id="IPR013094">
    <property type="entry name" value="AB_hydrolase_3"/>
</dbReference>
<dbReference type="Gene3D" id="3.40.50.1820">
    <property type="entry name" value="alpha/beta hydrolase"/>
    <property type="match status" value="1"/>
</dbReference>
<dbReference type="GO" id="GO:0016787">
    <property type="term" value="F:hydrolase activity"/>
    <property type="evidence" value="ECO:0007669"/>
    <property type="project" value="UniProtKB-KW"/>
</dbReference>
<dbReference type="AlphaFoldDB" id="A0A3E0HJ66"/>
<evidence type="ECO:0000313" key="3">
    <source>
        <dbReference type="EMBL" id="REH46246.1"/>
    </source>
</evidence>
<accession>A0A3E0HJ66</accession>
<evidence type="ECO:0000259" key="2">
    <source>
        <dbReference type="Pfam" id="PF07859"/>
    </source>
</evidence>
<organism evidence="3 4">
    <name type="scientific">Kutzneria buriramensis</name>
    <dbReference type="NCBI Taxonomy" id="1045776"/>
    <lineage>
        <taxon>Bacteria</taxon>
        <taxon>Bacillati</taxon>
        <taxon>Actinomycetota</taxon>
        <taxon>Actinomycetes</taxon>
        <taxon>Pseudonocardiales</taxon>
        <taxon>Pseudonocardiaceae</taxon>
        <taxon>Kutzneria</taxon>
    </lineage>
</organism>
<keyword evidence="4" id="KW-1185">Reference proteome</keyword>
<dbReference type="SUPFAM" id="SSF53474">
    <property type="entry name" value="alpha/beta-Hydrolases"/>
    <property type="match status" value="1"/>
</dbReference>
<dbReference type="InterPro" id="IPR029058">
    <property type="entry name" value="AB_hydrolase_fold"/>
</dbReference>
<dbReference type="InterPro" id="IPR050300">
    <property type="entry name" value="GDXG_lipolytic_enzyme"/>
</dbReference>
<proteinExistence type="predicted"/>
<reference evidence="3 4" key="1">
    <citation type="submission" date="2018-08" db="EMBL/GenBank/DDBJ databases">
        <title>Genomic Encyclopedia of Archaeal and Bacterial Type Strains, Phase II (KMG-II): from individual species to whole genera.</title>
        <authorList>
            <person name="Goeker M."/>
        </authorList>
    </citation>
    <scope>NUCLEOTIDE SEQUENCE [LARGE SCALE GENOMIC DNA]</scope>
    <source>
        <strain evidence="3 4">DSM 45791</strain>
    </source>
</reference>
<dbReference type="Pfam" id="PF07859">
    <property type="entry name" value="Abhydrolase_3"/>
    <property type="match status" value="1"/>
</dbReference>
<dbReference type="OrthoDB" id="3206739at2"/>
<dbReference type="EMBL" id="QUNO01000007">
    <property type="protein sequence ID" value="REH46246.1"/>
    <property type="molecule type" value="Genomic_DNA"/>
</dbReference>